<dbReference type="InterPro" id="IPR029068">
    <property type="entry name" value="Glyas_Bleomycin-R_OHBP_Dase"/>
</dbReference>
<organism evidence="3 4">
    <name type="scientific">Bradyrhizobium stylosanthis</name>
    <dbReference type="NCBI Taxonomy" id="1803665"/>
    <lineage>
        <taxon>Bacteria</taxon>
        <taxon>Pseudomonadati</taxon>
        <taxon>Pseudomonadota</taxon>
        <taxon>Alphaproteobacteria</taxon>
        <taxon>Hyphomicrobiales</taxon>
        <taxon>Nitrobacteraceae</taxon>
        <taxon>Bradyrhizobium</taxon>
    </lineage>
</organism>
<dbReference type="Pfam" id="PF13468">
    <property type="entry name" value="Glyoxalase_3"/>
    <property type="match status" value="1"/>
</dbReference>
<dbReference type="Gene3D" id="3.10.180.10">
    <property type="entry name" value="2,3-Dihydroxybiphenyl 1,2-Dioxygenase, domain 1"/>
    <property type="match status" value="1"/>
</dbReference>
<dbReference type="SUPFAM" id="SSF54593">
    <property type="entry name" value="Glyoxalase/Bleomycin resistance protein/Dihydroxybiphenyl dioxygenase"/>
    <property type="match status" value="1"/>
</dbReference>
<reference evidence="3 4" key="1">
    <citation type="submission" date="2019-06" db="EMBL/GenBank/DDBJ databases">
        <title>Genomic Encyclopedia of Type Strains, Phase IV (KMG-V): Genome sequencing to study the core and pangenomes of soil and plant-associated prokaryotes.</title>
        <authorList>
            <person name="Whitman W."/>
        </authorList>
    </citation>
    <scope>NUCLEOTIDE SEQUENCE [LARGE SCALE GENOMIC DNA]</scope>
    <source>
        <strain evidence="3 4">BR 510</strain>
    </source>
</reference>
<name>A0A560D1M7_9BRAD</name>
<dbReference type="EMBL" id="VITK01000014">
    <property type="protein sequence ID" value="TWA91006.1"/>
    <property type="molecule type" value="Genomic_DNA"/>
</dbReference>
<evidence type="ECO:0000259" key="2">
    <source>
        <dbReference type="Pfam" id="PF13468"/>
    </source>
</evidence>
<sequence>MLRLDHITVAANDLAEGVAYVEDALGIAPPAGGAHPLMGTHNHLLRLSETSFLEVIAPDPSAPAPTRPRWSRSTTRAHMRRWRPRRGS</sequence>
<evidence type="ECO:0000256" key="1">
    <source>
        <dbReference type="SAM" id="MobiDB-lite"/>
    </source>
</evidence>
<keyword evidence="4" id="KW-1185">Reference proteome</keyword>
<accession>A0A560D1M7</accession>
<evidence type="ECO:0000313" key="3">
    <source>
        <dbReference type="EMBL" id="TWA91006.1"/>
    </source>
</evidence>
<feature type="domain" description="Glyoxalase-like" evidence="2">
    <location>
        <begin position="4"/>
        <end position="76"/>
    </location>
</feature>
<protein>
    <submittedName>
        <fullName evidence="3">Glyoxalase-like protein</fullName>
    </submittedName>
</protein>
<gene>
    <name evidence="3" type="ORF">FBZ96_1143</name>
</gene>
<proteinExistence type="predicted"/>
<evidence type="ECO:0000313" key="4">
    <source>
        <dbReference type="Proteomes" id="UP000319949"/>
    </source>
</evidence>
<dbReference type="InterPro" id="IPR025870">
    <property type="entry name" value="Glyoxalase-like_dom"/>
</dbReference>
<comment type="caution">
    <text evidence="3">The sequence shown here is derived from an EMBL/GenBank/DDBJ whole genome shotgun (WGS) entry which is preliminary data.</text>
</comment>
<dbReference type="Proteomes" id="UP000319949">
    <property type="component" value="Unassembled WGS sequence"/>
</dbReference>
<feature type="compositionally biased region" description="Basic residues" evidence="1">
    <location>
        <begin position="75"/>
        <end position="88"/>
    </location>
</feature>
<feature type="region of interest" description="Disordered" evidence="1">
    <location>
        <begin position="59"/>
        <end position="88"/>
    </location>
</feature>
<dbReference type="AlphaFoldDB" id="A0A560D1M7"/>